<dbReference type="Proteomes" id="UP001551675">
    <property type="component" value="Unassembled WGS sequence"/>
</dbReference>
<evidence type="ECO:0000313" key="3">
    <source>
        <dbReference type="EMBL" id="MEV0972431.1"/>
    </source>
</evidence>
<feature type="domain" description="Saccharopine dehydrogenase NADP binding" evidence="1">
    <location>
        <begin position="4"/>
        <end position="127"/>
    </location>
</feature>
<comment type="caution">
    <text evidence="3">The sequence shown here is derived from an EMBL/GenBank/DDBJ whole genome shotgun (WGS) entry which is preliminary data.</text>
</comment>
<protein>
    <submittedName>
        <fullName evidence="3">Saccharopine dehydrogenase NADP-binding domain-containing protein</fullName>
    </submittedName>
</protein>
<dbReference type="Gene3D" id="3.30.360.10">
    <property type="entry name" value="Dihydrodipicolinate Reductase, domain 2"/>
    <property type="match status" value="1"/>
</dbReference>
<dbReference type="Gene3D" id="3.40.50.720">
    <property type="entry name" value="NAD(P)-binding Rossmann-like Domain"/>
    <property type="match status" value="2"/>
</dbReference>
<dbReference type="PANTHER" id="PTHR43796:SF2">
    <property type="entry name" value="CARBOXYNORSPERMIDINE SYNTHASE"/>
    <property type="match status" value="1"/>
</dbReference>
<proteinExistence type="predicted"/>
<dbReference type="InterPro" id="IPR005097">
    <property type="entry name" value="Sacchrp_dh_NADP-bd"/>
</dbReference>
<dbReference type="Pfam" id="PF03435">
    <property type="entry name" value="Sacchrp_dh_NADP"/>
    <property type="match status" value="1"/>
</dbReference>
<name>A0ABV3GLF2_MICGL</name>
<dbReference type="RefSeq" id="WP_358137539.1">
    <property type="nucleotide sequence ID" value="NZ_JBFALK010000016.1"/>
</dbReference>
<reference evidence="3 4" key="1">
    <citation type="submission" date="2024-06" db="EMBL/GenBank/DDBJ databases">
        <title>The Natural Products Discovery Center: Release of the First 8490 Sequenced Strains for Exploring Actinobacteria Biosynthetic Diversity.</title>
        <authorList>
            <person name="Kalkreuter E."/>
            <person name="Kautsar S.A."/>
            <person name="Yang D."/>
            <person name="Bader C.D."/>
            <person name="Teijaro C.N."/>
            <person name="Fluegel L."/>
            <person name="Davis C.M."/>
            <person name="Simpson J.R."/>
            <person name="Lauterbach L."/>
            <person name="Steele A.D."/>
            <person name="Gui C."/>
            <person name="Meng S."/>
            <person name="Li G."/>
            <person name="Viehrig K."/>
            <person name="Ye F."/>
            <person name="Su P."/>
            <person name="Kiefer A.F."/>
            <person name="Nichols A."/>
            <person name="Cepeda A.J."/>
            <person name="Yan W."/>
            <person name="Fan B."/>
            <person name="Jiang Y."/>
            <person name="Adhikari A."/>
            <person name="Zheng C.-J."/>
            <person name="Schuster L."/>
            <person name="Cowan T.M."/>
            <person name="Smanski M.J."/>
            <person name="Chevrette M.G."/>
            <person name="De Carvalho L.P.S."/>
            <person name="Shen B."/>
        </authorList>
    </citation>
    <scope>NUCLEOTIDE SEQUENCE [LARGE SCALE GENOMIC DNA]</scope>
    <source>
        <strain evidence="3 4">NPDC050100</strain>
    </source>
</reference>
<evidence type="ECO:0000259" key="2">
    <source>
        <dbReference type="Pfam" id="PF16653"/>
    </source>
</evidence>
<dbReference type="InterPro" id="IPR032095">
    <property type="entry name" value="Sacchrp_dh-like_C"/>
</dbReference>
<feature type="domain" description="Saccharopine dehydrogenase-like C-terminal" evidence="2">
    <location>
        <begin position="133"/>
        <end position="372"/>
    </location>
</feature>
<sequence length="394" mass="42495">MKLVILSCGSVASDVARRIAVGGGFDEMVVADVRGELADSVAASIGSPKVTSARFDATDPDSLAAVVRGADIVFNGVGPYYRHGIPILEGVLAAGAHYVDVCDEFDVAEELITNPRYDEAAKKAGLTVLTGIGASPGLTNLLARWAVDSLDSAHSVHVVLGLPLVVDMGSTINEHMLHSFDGEITQFLDGRYQKVPGWGDPRQFELFPPFPSHHRFGFMGHPESITVPHFVAGLREATSRFTWFQQEGVELYRTLARLGLTSTEELEGLPVSPRAFLSRFMATDHGRHAMSADMGDAVNGNVWHVEAEGELEGAPAKVVFEAHVLFDRRRAASGAALTAIPAAAGVRQLMEGRITRRGVVAPEGCIDPEPFVRAAYAEMGVPLYRRVVRTEQLR</sequence>
<evidence type="ECO:0000313" key="4">
    <source>
        <dbReference type="Proteomes" id="UP001551675"/>
    </source>
</evidence>
<organism evidence="3 4">
    <name type="scientific">Microtetraspora glauca</name>
    <dbReference type="NCBI Taxonomy" id="1996"/>
    <lineage>
        <taxon>Bacteria</taxon>
        <taxon>Bacillati</taxon>
        <taxon>Actinomycetota</taxon>
        <taxon>Actinomycetes</taxon>
        <taxon>Streptosporangiales</taxon>
        <taxon>Streptosporangiaceae</taxon>
        <taxon>Microtetraspora</taxon>
    </lineage>
</organism>
<dbReference type="PANTHER" id="PTHR43796">
    <property type="entry name" value="CARBOXYNORSPERMIDINE SYNTHASE"/>
    <property type="match status" value="1"/>
</dbReference>
<accession>A0ABV3GLF2</accession>
<gene>
    <name evidence="3" type="ORF">AB0I59_27835</name>
</gene>
<keyword evidence="4" id="KW-1185">Reference proteome</keyword>
<dbReference type="EMBL" id="JBFALK010000016">
    <property type="protein sequence ID" value="MEV0972431.1"/>
    <property type="molecule type" value="Genomic_DNA"/>
</dbReference>
<dbReference type="Pfam" id="PF16653">
    <property type="entry name" value="Sacchrp_dh_C"/>
    <property type="match status" value="1"/>
</dbReference>
<dbReference type="InterPro" id="IPR036291">
    <property type="entry name" value="NAD(P)-bd_dom_sf"/>
</dbReference>
<dbReference type="SUPFAM" id="SSF51735">
    <property type="entry name" value="NAD(P)-binding Rossmann-fold domains"/>
    <property type="match status" value="1"/>
</dbReference>
<evidence type="ECO:0000259" key="1">
    <source>
        <dbReference type="Pfam" id="PF03435"/>
    </source>
</evidence>